<keyword evidence="4" id="KW-0255">Endonuclease</keyword>
<evidence type="ECO:0000256" key="4">
    <source>
        <dbReference type="ARBA" id="ARBA00022759"/>
    </source>
</evidence>
<keyword evidence="2" id="KW-0548">Nucleotidyltransferase</keyword>
<evidence type="ECO:0000256" key="3">
    <source>
        <dbReference type="ARBA" id="ARBA00022722"/>
    </source>
</evidence>
<dbReference type="InterPro" id="IPR012337">
    <property type="entry name" value="RNaseH-like_sf"/>
</dbReference>
<dbReference type="InterPro" id="IPR041373">
    <property type="entry name" value="RT_RNaseH"/>
</dbReference>
<dbReference type="GO" id="GO:0003676">
    <property type="term" value="F:nucleic acid binding"/>
    <property type="evidence" value="ECO:0007669"/>
    <property type="project" value="InterPro"/>
</dbReference>
<dbReference type="GO" id="GO:0016787">
    <property type="term" value="F:hydrolase activity"/>
    <property type="evidence" value="ECO:0007669"/>
    <property type="project" value="UniProtKB-KW"/>
</dbReference>
<evidence type="ECO:0000256" key="6">
    <source>
        <dbReference type="ARBA" id="ARBA00022918"/>
    </source>
</evidence>
<dbReference type="InterPro" id="IPR036397">
    <property type="entry name" value="RNaseH_sf"/>
</dbReference>
<protein>
    <submittedName>
        <fullName evidence="8">Pol polyprotein</fullName>
    </submittedName>
</protein>
<dbReference type="Gene3D" id="3.30.420.10">
    <property type="entry name" value="Ribonuclease H-like superfamily/Ribonuclease H"/>
    <property type="match status" value="1"/>
</dbReference>
<dbReference type="Pfam" id="PF17917">
    <property type="entry name" value="RT_RNaseH"/>
    <property type="match status" value="1"/>
</dbReference>
<evidence type="ECO:0000256" key="2">
    <source>
        <dbReference type="ARBA" id="ARBA00022695"/>
    </source>
</evidence>
<proteinExistence type="predicted"/>
<dbReference type="OrthoDB" id="10055717at2759"/>
<keyword evidence="1" id="KW-0808">Transferase</keyword>
<evidence type="ECO:0000259" key="7">
    <source>
        <dbReference type="PROSITE" id="PS50994"/>
    </source>
</evidence>
<dbReference type="GO" id="GO:0004519">
    <property type="term" value="F:endonuclease activity"/>
    <property type="evidence" value="ECO:0007669"/>
    <property type="project" value="UniProtKB-KW"/>
</dbReference>
<keyword evidence="3" id="KW-0540">Nuclease</keyword>
<dbReference type="PANTHER" id="PTHR37984:SF12">
    <property type="entry name" value="RIBONUCLEASE H"/>
    <property type="match status" value="1"/>
</dbReference>
<dbReference type="EMBL" id="SSTE01004728">
    <property type="protein sequence ID" value="KAA0062097.1"/>
    <property type="molecule type" value="Genomic_DNA"/>
</dbReference>
<comment type="caution">
    <text evidence="8">The sequence shown here is derived from an EMBL/GenBank/DDBJ whole genome shotgun (WGS) entry which is preliminary data.</text>
</comment>
<dbReference type="STRING" id="1194695.A0A5A7V575"/>
<dbReference type="InterPro" id="IPR001584">
    <property type="entry name" value="Integrase_cat-core"/>
</dbReference>
<sequence>MYDTSDVVVWAMLGQKKDKVIHLIYYASKTLNEAEENYMTVEKELLVVVFVVEKYKSYIVGYEVTMHYDHSIAKVPRTKWQITYRVWATRLFNERRRKSQNPSLMSSYSTLKRRSPEDKEYWLYLHFVGCGLFSKWVEAISYVKNNAMTVSKYLKKNIFLRFGTPRAIIIDEGSHFAKLLSKHNINHKVATAHHLQTNGQAEVSNRKMKNILEKVVNLSCKNWAYHLDLVCYEHITSGEERLLQLNDLQEYYSLTHVYVCFHESFVRDGLDRLWSERFSIMVLWRSHRWMEVACLRLMGNDSRRIMKTKIASKSPWT</sequence>
<evidence type="ECO:0000313" key="9">
    <source>
        <dbReference type="Proteomes" id="UP000321393"/>
    </source>
</evidence>
<organism evidence="8 9">
    <name type="scientific">Cucumis melo var. makuwa</name>
    <name type="common">Oriental melon</name>
    <dbReference type="NCBI Taxonomy" id="1194695"/>
    <lineage>
        <taxon>Eukaryota</taxon>
        <taxon>Viridiplantae</taxon>
        <taxon>Streptophyta</taxon>
        <taxon>Embryophyta</taxon>
        <taxon>Tracheophyta</taxon>
        <taxon>Spermatophyta</taxon>
        <taxon>Magnoliopsida</taxon>
        <taxon>eudicotyledons</taxon>
        <taxon>Gunneridae</taxon>
        <taxon>Pentapetalae</taxon>
        <taxon>rosids</taxon>
        <taxon>fabids</taxon>
        <taxon>Cucurbitales</taxon>
        <taxon>Cucurbitaceae</taxon>
        <taxon>Benincaseae</taxon>
        <taxon>Cucumis</taxon>
    </lineage>
</organism>
<dbReference type="PROSITE" id="PS50994">
    <property type="entry name" value="INTEGRASE"/>
    <property type="match status" value="1"/>
</dbReference>
<dbReference type="InterPro" id="IPR050951">
    <property type="entry name" value="Retrovirus_Pol_polyprotein"/>
</dbReference>
<dbReference type="PANTHER" id="PTHR37984">
    <property type="entry name" value="PROTEIN CBG26694"/>
    <property type="match status" value="1"/>
</dbReference>
<accession>A0A5A7V575</accession>
<feature type="domain" description="Integrase catalytic" evidence="7">
    <location>
        <begin position="98"/>
        <end position="255"/>
    </location>
</feature>
<dbReference type="SUPFAM" id="SSF56672">
    <property type="entry name" value="DNA/RNA polymerases"/>
    <property type="match status" value="1"/>
</dbReference>
<dbReference type="Proteomes" id="UP000321393">
    <property type="component" value="Unassembled WGS sequence"/>
</dbReference>
<keyword evidence="6" id="KW-0695">RNA-directed DNA polymerase</keyword>
<dbReference type="SUPFAM" id="SSF53098">
    <property type="entry name" value="Ribonuclease H-like"/>
    <property type="match status" value="1"/>
</dbReference>
<keyword evidence="5" id="KW-0378">Hydrolase</keyword>
<dbReference type="AlphaFoldDB" id="A0A5A7V575"/>
<dbReference type="InterPro" id="IPR043502">
    <property type="entry name" value="DNA/RNA_pol_sf"/>
</dbReference>
<name>A0A5A7V575_CUCMM</name>
<reference evidence="8 9" key="1">
    <citation type="submission" date="2019-08" db="EMBL/GenBank/DDBJ databases">
        <title>Draft genome sequences of two oriental melons (Cucumis melo L. var makuwa).</title>
        <authorList>
            <person name="Kwon S.-Y."/>
        </authorList>
    </citation>
    <scope>NUCLEOTIDE SEQUENCE [LARGE SCALE GENOMIC DNA]</scope>
    <source>
        <strain evidence="9">cv. SW 3</strain>
        <tissue evidence="8">Leaf</tissue>
    </source>
</reference>
<evidence type="ECO:0000256" key="1">
    <source>
        <dbReference type="ARBA" id="ARBA00022679"/>
    </source>
</evidence>
<dbReference type="GO" id="GO:0015074">
    <property type="term" value="P:DNA integration"/>
    <property type="evidence" value="ECO:0007669"/>
    <property type="project" value="InterPro"/>
</dbReference>
<evidence type="ECO:0000256" key="5">
    <source>
        <dbReference type="ARBA" id="ARBA00022801"/>
    </source>
</evidence>
<evidence type="ECO:0000313" key="8">
    <source>
        <dbReference type="EMBL" id="KAA0062097.1"/>
    </source>
</evidence>
<dbReference type="GO" id="GO:0003964">
    <property type="term" value="F:RNA-directed DNA polymerase activity"/>
    <property type="evidence" value="ECO:0007669"/>
    <property type="project" value="UniProtKB-KW"/>
</dbReference>
<gene>
    <name evidence="8" type="ORF">E6C27_scaffold89G004480</name>
</gene>